<evidence type="ECO:0000256" key="2">
    <source>
        <dbReference type="ARBA" id="ARBA00022676"/>
    </source>
</evidence>
<dbReference type="PROSITE" id="PS51059">
    <property type="entry name" value="PARP_CATALYTIC"/>
    <property type="match status" value="1"/>
</dbReference>
<dbReference type="GO" id="GO:0003950">
    <property type="term" value="F:NAD+ poly-ADP-ribosyltransferase activity"/>
    <property type="evidence" value="ECO:0007669"/>
    <property type="project" value="UniProtKB-UniRule"/>
</dbReference>
<dbReference type="Gene3D" id="3.90.228.10">
    <property type="match status" value="1"/>
</dbReference>
<protein>
    <recommendedName>
        <fullName evidence="6">Poly [ADP-ribose] polymerase</fullName>
        <shortName evidence="6">PARP</shortName>
        <ecNumber evidence="6">2.4.2.-</ecNumber>
    </recommendedName>
</protein>
<dbReference type="InterPro" id="IPR052056">
    <property type="entry name" value="Mono-ARTD/PARP"/>
</dbReference>
<keyword evidence="3 6" id="KW-0808">Transferase</keyword>
<evidence type="ECO:0000256" key="3">
    <source>
        <dbReference type="ARBA" id="ARBA00022679"/>
    </source>
</evidence>
<evidence type="ECO:0000313" key="8">
    <source>
        <dbReference type="EMBL" id="KAK2174006.1"/>
    </source>
</evidence>
<dbReference type="GO" id="GO:0010629">
    <property type="term" value="P:negative regulation of gene expression"/>
    <property type="evidence" value="ECO:0007669"/>
    <property type="project" value="TreeGrafter"/>
</dbReference>
<feature type="domain" description="PARP catalytic" evidence="7">
    <location>
        <begin position="165"/>
        <end position="365"/>
    </location>
</feature>
<name>A0AAD9KMG7_RIDPI</name>
<comment type="caution">
    <text evidence="8">The sequence shown here is derived from an EMBL/GenBank/DDBJ whole genome shotgun (WGS) entry which is preliminary data.</text>
</comment>
<evidence type="ECO:0000256" key="6">
    <source>
        <dbReference type="RuleBase" id="RU362114"/>
    </source>
</evidence>
<dbReference type="GO" id="GO:0005634">
    <property type="term" value="C:nucleus"/>
    <property type="evidence" value="ECO:0007669"/>
    <property type="project" value="UniProtKB-SubCell"/>
</dbReference>
<evidence type="ECO:0000256" key="5">
    <source>
        <dbReference type="ARBA" id="ARBA00023242"/>
    </source>
</evidence>
<evidence type="ECO:0000313" key="9">
    <source>
        <dbReference type="Proteomes" id="UP001209878"/>
    </source>
</evidence>
<proteinExistence type="predicted"/>
<dbReference type="AlphaFoldDB" id="A0AAD9KMG7"/>
<organism evidence="8 9">
    <name type="scientific">Ridgeia piscesae</name>
    <name type="common">Tubeworm</name>
    <dbReference type="NCBI Taxonomy" id="27915"/>
    <lineage>
        <taxon>Eukaryota</taxon>
        <taxon>Metazoa</taxon>
        <taxon>Spiralia</taxon>
        <taxon>Lophotrochozoa</taxon>
        <taxon>Annelida</taxon>
        <taxon>Polychaeta</taxon>
        <taxon>Sedentaria</taxon>
        <taxon>Canalipalpata</taxon>
        <taxon>Sabellida</taxon>
        <taxon>Siboglinidae</taxon>
        <taxon>Ridgeia</taxon>
    </lineage>
</organism>
<dbReference type="InterPro" id="IPR012317">
    <property type="entry name" value="Poly(ADP-ribose)pol_cat_dom"/>
</dbReference>
<reference evidence="8" key="1">
    <citation type="journal article" date="2023" name="Mol. Biol. Evol.">
        <title>Third-Generation Sequencing Reveals the Adaptive Role of the Epigenome in Three Deep-Sea Polychaetes.</title>
        <authorList>
            <person name="Perez M."/>
            <person name="Aroh O."/>
            <person name="Sun Y."/>
            <person name="Lan Y."/>
            <person name="Juniper S.K."/>
            <person name="Young C.R."/>
            <person name="Angers B."/>
            <person name="Qian P.Y."/>
        </authorList>
    </citation>
    <scope>NUCLEOTIDE SEQUENCE</scope>
    <source>
        <strain evidence="8">R07B-5</strain>
    </source>
</reference>
<dbReference type="EMBL" id="JAODUO010000835">
    <property type="protein sequence ID" value="KAK2174006.1"/>
    <property type="molecule type" value="Genomic_DNA"/>
</dbReference>
<dbReference type="SUPFAM" id="SSF56399">
    <property type="entry name" value="ADP-ribosylation"/>
    <property type="match status" value="1"/>
</dbReference>
<comment type="subcellular location">
    <subcellularLocation>
        <location evidence="1">Nucleus</location>
    </subcellularLocation>
</comment>
<dbReference type="CDD" id="cd00105">
    <property type="entry name" value="KH-I"/>
    <property type="match status" value="1"/>
</dbReference>
<gene>
    <name evidence="8" type="ORF">NP493_833g00012</name>
</gene>
<dbReference type="GO" id="GO:0005737">
    <property type="term" value="C:cytoplasm"/>
    <property type="evidence" value="ECO:0007669"/>
    <property type="project" value="TreeGrafter"/>
</dbReference>
<dbReference type="EC" id="2.4.2.-" evidence="6"/>
<keyword evidence="2 6" id="KW-0328">Glycosyltransferase</keyword>
<dbReference type="GO" id="GO:0003714">
    <property type="term" value="F:transcription corepressor activity"/>
    <property type="evidence" value="ECO:0007669"/>
    <property type="project" value="TreeGrafter"/>
</dbReference>
<keyword evidence="9" id="KW-1185">Reference proteome</keyword>
<dbReference type="Pfam" id="PF00644">
    <property type="entry name" value="PARP"/>
    <property type="match status" value="1"/>
</dbReference>
<dbReference type="FunFam" id="3.90.228.10:FF:000008">
    <property type="entry name" value="Poly [ADP-ribose] polymerase"/>
    <property type="match status" value="1"/>
</dbReference>
<dbReference type="PANTHER" id="PTHR14453">
    <property type="entry name" value="PARP/ZINC FINGER CCCH TYPE DOMAIN CONTAINING PROTEIN"/>
    <property type="match status" value="1"/>
</dbReference>
<dbReference type="CDD" id="cd01439">
    <property type="entry name" value="TCCD_inducible_PARP_like"/>
    <property type="match status" value="1"/>
</dbReference>
<evidence type="ECO:0000256" key="1">
    <source>
        <dbReference type="ARBA" id="ARBA00004123"/>
    </source>
</evidence>
<dbReference type="PANTHER" id="PTHR14453:SF67">
    <property type="entry name" value="POLY [ADP-RIBOSE] POLYMERASE"/>
    <property type="match status" value="1"/>
</dbReference>
<keyword evidence="4 6" id="KW-0520">NAD</keyword>
<dbReference type="InterPro" id="IPR037197">
    <property type="entry name" value="WWE_dom_sf"/>
</dbReference>
<dbReference type="Gene3D" id="3.30.720.50">
    <property type="match status" value="1"/>
</dbReference>
<accession>A0AAD9KMG7</accession>
<evidence type="ECO:0000259" key="7">
    <source>
        <dbReference type="PROSITE" id="PS51059"/>
    </source>
</evidence>
<evidence type="ECO:0000256" key="4">
    <source>
        <dbReference type="ARBA" id="ARBA00023027"/>
    </source>
</evidence>
<sequence length="365" mass="41344">MCDKECTEIVLNSKAVKTTIAKLTSGQMSQIKLLQGKLGVKIDICKTSLQQRIVVRGTAANTNKARAEILEIFIHVVETEGKERVASVISKQFQWKYGEGAVLRNYPPTINYQLELAYQDKKDGFKWKEEETGDVFMVLFDRMIERSNRNSSSVKVERCVIGDDNDLPANWSTVADTEHVKLEVLKPSSTEYQDVENKFMMSAQGGVTKVIKIERVQNPGLYRQFMLRKEEMKKRRLPPAVIERSLWHGTSADAVQNINMGGFNRSYCGKNATAYGNGVYFAVDSEYSTRFTYSTPDMFGEKRVYKSLVLTGDFTSGRSAYRVPPDNPNVPGFKYDTVVDNVNSPGIFVVFLDNQAYPEYLITFQ</sequence>
<keyword evidence="5" id="KW-0539">Nucleus</keyword>
<dbReference type="SUPFAM" id="SSF117839">
    <property type="entry name" value="WWE domain"/>
    <property type="match status" value="1"/>
</dbReference>
<dbReference type="Proteomes" id="UP001209878">
    <property type="component" value="Unassembled WGS sequence"/>
</dbReference>